<evidence type="ECO:0000313" key="3">
    <source>
        <dbReference type="Proteomes" id="UP000053328"/>
    </source>
</evidence>
<dbReference type="GeneID" id="27333847"/>
<dbReference type="RefSeq" id="XP_016234199.1">
    <property type="nucleotide sequence ID" value="XM_016381097.1"/>
</dbReference>
<dbReference type="EMBL" id="KN847496">
    <property type="protein sequence ID" value="KIW13983.1"/>
    <property type="molecule type" value="Genomic_DNA"/>
</dbReference>
<dbReference type="Proteomes" id="UP000053328">
    <property type="component" value="Unassembled WGS sequence"/>
</dbReference>
<feature type="region of interest" description="Disordered" evidence="1">
    <location>
        <begin position="391"/>
        <end position="430"/>
    </location>
</feature>
<feature type="region of interest" description="Disordered" evidence="1">
    <location>
        <begin position="341"/>
        <end position="369"/>
    </location>
</feature>
<dbReference type="STRING" id="91928.A0A0D2B518"/>
<proteinExistence type="predicted"/>
<gene>
    <name evidence="2" type="ORF">PV08_06764</name>
</gene>
<accession>A0A0D2B518</accession>
<dbReference type="HOGENOM" id="CLU_021529_2_0_1"/>
<feature type="compositionally biased region" description="Polar residues" evidence="1">
    <location>
        <begin position="407"/>
        <end position="417"/>
    </location>
</feature>
<evidence type="ECO:0008006" key="4">
    <source>
        <dbReference type="Google" id="ProtNLM"/>
    </source>
</evidence>
<feature type="compositionally biased region" description="Acidic residues" evidence="1">
    <location>
        <begin position="107"/>
        <end position="116"/>
    </location>
</feature>
<reference evidence="2 3" key="1">
    <citation type="submission" date="2015-01" db="EMBL/GenBank/DDBJ databases">
        <title>The Genome Sequence of Exophiala spinifera CBS89968.</title>
        <authorList>
            <consortium name="The Broad Institute Genomics Platform"/>
            <person name="Cuomo C."/>
            <person name="de Hoog S."/>
            <person name="Gorbushina A."/>
            <person name="Stielow B."/>
            <person name="Teixiera M."/>
            <person name="Abouelleil A."/>
            <person name="Chapman S.B."/>
            <person name="Priest M."/>
            <person name="Young S.K."/>
            <person name="Wortman J."/>
            <person name="Nusbaum C."/>
            <person name="Birren B."/>
        </authorList>
    </citation>
    <scope>NUCLEOTIDE SEQUENCE [LARGE SCALE GENOMIC DNA]</scope>
    <source>
        <strain evidence="2 3">CBS 89968</strain>
    </source>
</reference>
<protein>
    <recommendedName>
        <fullName evidence="4">C2H2-type domain-containing protein</fullName>
    </recommendedName>
</protein>
<name>A0A0D2B518_9EURO</name>
<sequence length="500" mass="54047">MSNYQDPEQVYDLERDFLAPARSPGLKPVNINYKPVVTPPPLVPNYPSSDSSDEDEACEDGPSGRQRTSRKSRTDPSLSDGTLIRSLDPNQVELARFAEKHALASGSEEEEEEEGNQAETGETRMMIQHIAAQNNASARANIAEECLLNDNDGDFPMIDSPRGVHDGGQALHPPVSRDTYGCDGLPQTQQGLTPRKHEKQPERGEITIQYRPAPPLAKELLPLDHGNPYRDRHDSLITSPALGKYAMTPRFPDPDVILPAIQKSPPRFSPASSPQHTQTLPPLRTHLGGYEANSPGFTGVSPLMGRPSPGLMLSLGPSPPFHPPMHASAMSPPAIPVQFSSWRSTTRDSSISGSSEPTPPSSGAASTPTSSIVMVQSPAAVMSVQNLAPIQNGKRSSVSDTHPIDSSARTASDAQPTSEEEEEDGERKLSNDLPAMSQLTADGSYQCLYPGCTASPFHTQYLLNSHMNVHSETRTHFCHVAGCPHGPGGKGFKRKNEMIR</sequence>
<organism evidence="2 3">
    <name type="scientific">Exophiala spinifera</name>
    <dbReference type="NCBI Taxonomy" id="91928"/>
    <lineage>
        <taxon>Eukaryota</taxon>
        <taxon>Fungi</taxon>
        <taxon>Dikarya</taxon>
        <taxon>Ascomycota</taxon>
        <taxon>Pezizomycotina</taxon>
        <taxon>Eurotiomycetes</taxon>
        <taxon>Chaetothyriomycetidae</taxon>
        <taxon>Chaetothyriales</taxon>
        <taxon>Herpotrichiellaceae</taxon>
        <taxon>Exophiala</taxon>
    </lineage>
</organism>
<dbReference type="AlphaFoldDB" id="A0A0D2B518"/>
<keyword evidence="3" id="KW-1185">Reference proteome</keyword>
<feature type="compositionally biased region" description="Low complexity" evidence="1">
    <location>
        <begin position="343"/>
        <end position="369"/>
    </location>
</feature>
<evidence type="ECO:0000313" key="2">
    <source>
        <dbReference type="EMBL" id="KIW13983.1"/>
    </source>
</evidence>
<evidence type="ECO:0000256" key="1">
    <source>
        <dbReference type="SAM" id="MobiDB-lite"/>
    </source>
</evidence>
<feature type="region of interest" description="Disordered" evidence="1">
    <location>
        <begin position="21"/>
        <end position="122"/>
    </location>
</feature>
<feature type="compositionally biased region" description="Polar residues" evidence="1">
    <location>
        <begin position="391"/>
        <end position="400"/>
    </location>
</feature>
<dbReference type="OrthoDB" id="6077919at2759"/>
<dbReference type="VEuPathDB" id="FungiDB:PV08_06764"/>